<feature type="transmembrane region" description="Helical" evidence="8">
    <location>
        <begin position="200"/>
        <end position="220"/>
    </location>
</feature>
<dbReference type="Proteomes" id="UP000620124">
    <property type="component" value="Unassembled WGS sequence"/>
</dbReference>
<sequence>MDDFKTEAQSPSTTPQSQPVLAGEQRADVSLSPIPKRHQLHERIQLVTLCWTLFLAGWNDGSLGPLIPRIQQVYHVGYTVVSLIFVLQSVGCLGGALMNILLTQKYGFGQEIQLLLLGSSMQVVAYTLQAAALPFPVFVLAAVINGAGLAIQDAQANGYVASLTDNSETKMGFVQAAYGAGALVAPLVSTQFSQLQHWSFHYIVSLGVTVLNTVFLGAVFRAKTQDECLAQIGQETGEKGDSEESHFRQIISIKAVHLLAFFLLVYVGVEVTIGGWIVSFMIAVRGGGPSAGYISAGFFGGLTLGRILLLPVNKKIGERRVVYIYGLAAIALELVIWLVPSLVGGAISVSFIGLVLGPIYPIAMNHAGRVFPRWLLTGSIGWIAAIATGGAAVVPFVTGAIASKTGIKSLEPVVVAMLAAMLVLWTMVPGKEI</sequence>
<feature type="domain" description="Major facilitator superfamily (MFS) profile" evidence="9">
    <location>
        <begin position="45"/>
        <end position="432"/>
    </location>
</feature>
<feature type="compositionally biased region" description="Polar residues" evidence="7">
    <location>
        <begin position="7"/>
        <end position="19"/>
    </location>
</feature>
<evidence type="ECO:0000256" key="1">
    <source>
        <dbReference type="ARBA" id="ARBA00004127"/>
    </source>
</evidence>
<proteinExistence type="inferred from homology"/>
<dbReference type="GO" id="GO:0012505">
    <property type="term" value="C:endomembrane system"/>
    <property type="evidence" value="ECO:0007669"/>
    <property type="project" value="UniProtKB-SubCell"/>
</dbReference>
<dbReference type="PANTHER" id="PTHR23514:SF3">
    <property type="entry name" value="BYPASS OF STOP CODON PROTEIN 6"/>
    <property type="match status" value="1"/>
</dbReference>
<dbReference type="InterPro" id="IPR036259">
    <property type="entry name" value="MFS_trans_sf"/>
</dbReference>
<feature type="transmembrane region" description="Helical" evidence="8">
    <location>
        <begin position="78"/>
        <end position="102"/>
    </location>
</feature>
<dbReference type="InterPro" id="IPR051788">
    <property type="entry name" value="MFS_Transporter"/>
</dbReference>
<feature type="transmembrane region" description="Helical" evidence="8">
    <location>
        <begin position="258"/>
        <end position="284"/>
    </location>
</feature>
<feature type="region of interest" description="Disordered" evidence="7">
    <location>
        <begin position="1"/>
        <end position="23"/>
    </location>
</feature>
<feature type="transmembrane region" description="Helical" evidence="8">
    <location>
        <begin position="345"/>
        <end position="363"/>
    </location>
</feature>
<evidence type="ECO:0000256" key="3">
    <source>
        <dbReference type="ARBA" id="ARBA00022448"/>
    </source>
</evidence>
<feature type="transmembrane region" description="Helical" evidence="8">
    <location>
        <begin position="290"/>
        <end position="309"/>
    </location>
</feature>
<dbReference type="GO" id="GO:0022857">
    <property type="term" value="F:transmembrane transporter activity"/>
    <property type="evidence" value="ECO:0007669"/>
    <property type="project" value="InterPro"/>
</dbReference>
<accession>A0A8H6YPP1</accession>
<keyword evidence="5 8" id="KW-1133">Transmembrane helix</keyword>
<evidence type="ECO:0000256" key="6">
    <source>
        <dbReference type="ARBA" id="ARBA00023136"/>
    </source>
</evidence>
<dbReference type="FunFam" id="1.20.1250.20:FF:000286">
    <property type="entry name" value="MFS efflux transporter"/>
    <property type="match status" value="1"/>
</dbReference>
<dbReference type="AlphaFoldDB" id="A0A8H6YPP1"/>
<evidence type="ECO:0000256" key="4">
    <source>
        <dbReference type="ARBA" id="ARBA00022692"/>
    </source>
</evidence>
<dbReference type="Gene3D" id="1.20.1250.20">
    <property type="entry name" value="MFS general substrate transporter like domains"/>
    <property type="match status" value="2"/>
</dbReference>
<evidence type="ECO:0000259" key="9">
    <source>
        <dbReference type="PROSITE" id="PS50850"/>
    </source>
</evidence>
<comment type="similarity">
    <text evidence="2">Belongs to the major facilitator superfamily.</text>
</comment>
<evidence type="ECO:0000256" key="8">
    <source>
        <dbReference type="SAM" id="Phobius"/>
    </source>
</evidence>
<dbReference type="OrthoDB" id="413079at2759"/>
<dbReference type="InterPro" id="IPR011701">
    <property type="entry name" value="MFS"/>
</dbReference>
<keyword evidence="11" id="KW-1185">Reference proteome</keyword>
<keyword evidence="6 8" id="KW-0472">Membrane</keyword>
<comment type="subcellular location">
    <subcellularLocation>
        <location evidence="1">Endomembrane system</location>
        <topology evidence="1">Multi-pass membrane protein</topology>
    </subcellularLocation>
</comment>
<keyword evidence="4 8" id="KW-0812">Transmembrane</keyword>
<evidence type="ECO:0000313" key="11">
    <source>
        <dbReference type="Proteomes" id="UP000620124"/>
    </source>
</evidence>
<feature type="transmembrane region" description="Helical" evidence="8">
    <location>
        <begin position="321"/>
        <end position="339"/>
    </location>
</feature>
<evidence type="ECO:0000256" key="2">
    <source>
        <dbReference type="ARBA" id="ARBA00008335"/>
    </source>
</evidence>
<protein>
    <submittedName>
        <fullName evidence="10">MFS domain-containing protein</fullName>
    </submittedName>
</protein>
<dbReference type="PROSITE" id="PS50850">
    <property type="entry name" value="MFS"/>
    <property type="match status" value="1"/>
</dbReference>
<organism evidence="10 11">
    <name type="scientific">Mycena venus</name>
    <dbReference type="NCBI Taxonomy" id="2733690"/>
    <lineage>
        <taxon>Eukaryota</taxon>
        <taxon>Fungi</taxon>
        <taxon>Dikarya</taxon>
        <taxon>Basidiomycota</taxon>
        <taxon>Agaricomycotina</taxon>
        <taxon>Agaricomycetes</taxon>
        <taxon>Agaricomycetidae</taxon>
        <taxon>Agaricales</taxon>
        <taxon>Marasmiineae</taxon>
        <taxon>Mycenaceae</taxon>
        <taxon>Mycena</taxon>
    </lineage>
</organism>
<feature type="transmembrane region" description="Helical" evidence="8">
    <location>
        <begin position="375"/>
        <end position="397"/>
    </location>
</feature>
<evidence type="ECO:0000313" key="10">
    <source>
        <dbReference type="EMBL" id="KAF7362536.1"/>
    </source>
</evidence>
<feature type="transmembrane region" description="Helical" evidence="8">
    <location>
        <begin position="123"/>
        <end position="144"/>
    </location>
</feature>
<dbReference type="PANTHER" id="PTHR23514">
    <property type="entry name" value="BYPASS OF STOP CODON PROTEIN 6"/>
    <property type="match status" value="1"/>
</dbReference>
<feature type="transmembrane region" description="Helical" evidence="8">
    <location>
        <begin position="409"/>
        <end position="428"/>
    </location>
</feature>
<dbReference type="SUPFAM" id="SSF103473">
    <property type="entry name" value="MFS general substrate transporter"/>
    <property type="match status" value="1"/>
</dbReference>
<dbReference type="GO" id="GO:0016020">
    <property type="term" value="C:membrane"/>
    <property type="evidence" value="ECO:0007669"/>
    <property type="project" value="TreeGrafter"/>
</dbReference>
<dbReference type="InterPro" id="IPR020846">
    <property type="entry name" value="MFS_dom"/>
</dbReference>
<reference evidence="10" key="1">
    <citation type="submission" date="2020-05" db="EMBL/GenBank/DDBJ databases">
        <title>Mycena genomes resolve the evolution of fungal bioluminescence.</title>
        <authorList>
            <person name="Tsai I.J."/>
        </authorList>
    </citation>
    <scope>NUCLEOTIDE SEQUENCE</scope>
    <source>
        <strain evidence="10">CCC161011</strain>
    </source>
</reference>
<gene>
    <name evidence="10" type="ORF">MVEN_00601600</name>
</gene>
<dbReference type="Pfam" id="PF07690">
    <property type="entry name" value="MFS_1"/>
    <property type="match status" value="1"/>
</dbReference>
<evidence type="ECO:0000256" key="7">
    <source>
        <dbReference type="SAM" id="MobiDB-lite"/>
    </source>
</evidence>
<evidence type="ECO:0000256" key="5">
    <source>
        <dbReference type="ARBA" id="ARBA00022989"/>
    </source>
</evidence>
<comment type="caution">
    <text evidence="10">The sequence shown here is derived from an EMBL/GenBank/DDBJ whole genome shotgun (WGS) entry which is preliminary data.</text>
</comment>
<keyword evidence="3" id="KW-0813">Transport</keyword>
<dbReference type="EMBL" id="JACAZI010000004">
    <property type="protein sequence ID" value="KAF7362536.1"/>
    <property type="molecule type" value="Genomic_DNA"/>
</dbReference>
<name>A0A8H6YPP1_9AGAR</name>